<protein>
    <submittedName>
        <fullName evidence="1">Uncharacterized protein</fullName>
    </submittedName>
</protein>
<keyword evidence="2" id="KW-1185">Reference proteome</keyword>
<comment type="caution">
    <text evidence="1">The sequence shown here is derived from an EMBL/GenBank/DDBJ whole genome shotgun (WGS) entry which is preliminary data.</text>
</comment>
<accession>A0A2N7TXZ7</accession>
<dbReference type="AlphaFoldDB" id="A0A2N7TXZ7"/>
<evidence type="ECO:0000313" key="2">
    <source>
        <dbReference type="Proteomes" id="UP000235803"/>
    </source>
</evidence>
<evidence type="ECO:0000313" key="1">
    <source>
        <dbReference type="EMBL" id="PMR73060.1"/>
    </source>
</evidence>
<proteinExistence type="predicted"/>
<reference evidence="1 2" key="1">
    <citation type="submission" date="2018-01" db="EMBL/GenBank/DDBJ databases">
        <title>Halomonas endophytica sp. nov., isolated from storage liquid in the stems of Populus euphratica.</title>
        <authorList>
            <person name="Chen C."/>
        </authorList>
    </citation>
    <scope>NUCLEOTIDE SEQUENCE [LARGE SCALE GENOMIC DNA]</scope>
    <source>
        <strain evidence="1 2">MC28</strain>
    </source>
</reference>
<gene>
    <name evidence="1" type="ORF">C1H69_18955</name>
</gene>
<dbReference type="RefSeq" id="WP_102654957.1">
    <property type="nucleotide sequence ID" value="NZ_PNRF01000038.1"/>
</dbReference>
<dbReference type="EMBL" id="PNRF01000038">
    <property type="protein sequence ID" value="PMR73060.1"/>
    <property type="molecule type" value="Genomic_DNA"/>
</dbReference>
<dbReference type="Proteomes" id="UP000235803">
    <property type="component" value="Unassembled WGS sequence"/>
</dbReference>
<dbReference type="OrthoDB" id="6371789at2"/>
<organism evidence="1 2">
    <name type="scientific">Billgrantia endophytica</name>
    <dbReference type="NCBI Taxonomy" id="2033802"/>
    <lineage>
        <taxon>Bacteria</taxon>
        <taxon>Pseudomonadati</taxon>
        <taxon>Pseudomonadota</taxon>
        <taxon>Gammaproteobacteria</taxon>
        <taxon>Oceanospirillales</taxon>
        <taxon>Halomonadaceae</taxon>
        <taxon>Billgrantia</taxon>
    </lineage>
</organism>
<name>A0A2N7TXZ7_9GAMM</name>
<sequence length="132" mass="15642">MPSERPRQRLRYDPGEHRLKHCWNKPNAEFVRRGSALIGKCPSTLSKQLAEQRLNDGIGYPIGQETPERIYNLYDGVVYEAVYSGDSWHGYPWRYRPGRKSLPRQIKQELERRAEQQDCLSGYKHWMKEHGR</sequence>